<comment type="caution">
    <text evidence="1">The sequence shown here is derived from an EMBL/GenBank/DDBJ whole genome shotgun (WGS) entry which is preliminary data.</text>
</comment>
<evidence type="ECO:0000313" key="1">
    <source>
        <dbReference type="EMBL" id="KAF8427109.1"/>
    </source>
</evidence>
<protein>
    <submittedName>
        <fullName evidence="1">Uncharacterized protein</fullName>
    </submittedName>
</protein>
<dbReference type="AlphaFoldDB" id="A0AAD4BGB2"/>
<keyword evidence="2" id="KW-1185">Reference proteome</keyword>
<proteinExistence type="predicted"/>
<sequence length="221" mass="24190">MVVGAMMISKTFEVHALHWIRIILADTNDSELLSKLDGFRSGLDEGDGDLPAGFIDKLKEPVRDKLRGTKHTSFSKVDPMTLLSLKISSGPPFLISEKRQAIEHRVYVNAQYTVFDTFSDLKTALANPKFIDGLVTSNIFEAKRYNVRVALPLASGRNRRGFILPIAASSLSFCAPQVTLPSGVLSPAKNNGCSSCTKGARIELGQSNLLPSTVWERILKA</sequence>
<gene>
    <name evidence="1" type="ORF">L210DRAFT_3740734</name>
</gene>
<reference evidence="1" key="2">
    <citation type="journal article" date="2020" name="Nat. Commun.">
        <title>Large-scale genome sequencing of mycorrhizal fungi provides insights into the early evolution of symbiotic traits.</title>
        <authorList>
            <person name="Miyauchi S."/>
            <person name="Kiss E."/>
            <person name="Kuo A."/>
            <person name="Drula E."/>
            <person name="Kohler A."/>
            <person name="Sanchez-Garcia M."/>
            <person name="Morin E."/>
            <person name="Andreopoulos B."/>
            <person name="Barry K.W."/>
            <person name="Bonito G."/>
            <person name="Buee M."/>
            <person name="Carver A."/>
            <person name="Chen C."/>
            <person name="Cichocki N."/>
            <person name="Clum A."/>
            <person name="Culley D."/>
            <person name="Crous P.W."/>
            <person name="Fauchery L."/>
            <person name="Girlanda M."/>
            <person name="Hayes R.D."/>
            <person name="Keri Z."/>
            <person name="LaButti K."/>
            <person name="Lipzen A."/>
            <person name="Lombard V."/>
            <person name="Magnuson J."/>
            <person name="Maillard F."/>
            <person name="Murat C."/>
            <person name="Nolan M."/>
            <person name="Ohm R.A."/>
            <person name="Pangilinan J."/>
            <person name="Pereira M.F."/>
            <person name="Perotto S."/>
            <person name="Peter M."/>
            <person name="Pfister S."/>
            <person name="Riley R."/>
            <person name="Sitrit Y."/>
            <person name="Stielow J.B."/>
            <person name="Szollosi G."/>
            <person name="Zifcakova L."/>
            <person name="Stursova M."/>
            <person name="Spatafora J.W."/>
            <person name="Tedersoo L."/>
            <person name="Vaario L.M."/>
            <person name="Yamada A."/>
            <person name="Yan M."/>
            <person name="Wang P."/>
            <person name="Xu J."/>
            <person name="Bruns T."/>
            <person name="Baldrian P."/>
            <person name="Vilgalys R."/>
            <person name="Dunand C."/>
            <person name="Henrissat B."/>
            <person name="Grigoriev I.V."/>
            <person name="Hibbett D."/>
            <person name="Nagy L.G."/>
            <person name="Martin F.M."/>
        </authorList>
    </citation>
    <scope>NUCLEOTIDE SEQUENCE</scope>
    <source>
        <strain evidence="1">BED1</strain>
    </source>
</reference>
<accession>A0AAD4BGB2</accession>
<reference evidence="1" key="1">
    <citation type="submission" date="2019-10" db="EMBL/GenBank/DDBJ databases">
        <authorList>
            <consortium name="DOE Joint Genome Institute"/>
            <person name="Kuo A."/>
            <person name="Miyauchi S."/>
            <person name="Kiss E."/>
            <person name="Drula E."/>
            <person name="Kohler A."/>
            <person name="Sanchez-Garcia M."/>
            <person name="Andreopoulos B."/>
            <person name="Barry K.W."/>
            <person name="Bonito G."/>
            <person name="Buee M."/>
            <person name="Carver A."/>
            <person name="Chen C."/>
            <person name="Cichocki N."/>
            <person name="Clum A."/>
            <person name="Culley D."/>
            <person name="Crous P.W."/>
            <person name="Fauchery L."/>
            <person name="Girlanda M."/>
            <person name="Hayes R."/>
            <person name="Keri Z."/>
            <person name="LaButti K."/>
            <person name="Lipzen A."/>
            <person name="Lombard V."/>
            <person name="Magnuson J."/>
            <person name="Maillard F."/>
            <person name="Morin E."/>
            <person name="Murat C."/>
            <person name="Nolan M."/>
            <person name="Ohm R."/>
            <person name="Pangilinan J."/>
            <person name="Pereira M."/>
            <person name="Perotto S."/>
            <person name="Peter M."/>
            <person name="Riley R."/>
            <person name="Sitrit Y."/>
            <person name="Stielow B."/>
            <person name="Szollosi G."/>
            <person name="Zifcakova L."/>
            <person name="Stursova M."/>
            <person name="Spatafora J.W."/>
            <person name="Tedersoo L."/>
            <person name="Vaario L.-M."/>
            <person name="Yamada A."/>
            <person name="Yan M."/>
            <person name="Wang P."/>
            <person name="Xu J."/>
            <person name="Bruns T."/>
            <person name="Baldrian P."/>
            <person name="Vilgalys R."/>
            <person name="Henrissat B."/>
            <person name="Grigoriev I.V."/>
            <person name="Hibbett D."/>
            <person name="Nagy L.G."/>
            <person name="Martin F.M."/>
        </authorList>
    </citation>
    <scope>NUCLEOTIDE SEQUENCE</scope>
    <source>
        <strain evidence="1">BED1</strain>
    </source>
</reference>
<evidence type="ECO:0000313" key="2">
    <source>
        <dbReference type="Proteomes" id="UP001194468"/>
    </source>
</evidence>
<organism evidence="1 2">
    <name type="scientific">Boletus edulis BED1</name>
    <dbReference type="NCBI Taxonomy" id="1328754"/>
    <lineage>
        <taxon>Eukaryota</taxon>
        <taxon>Fungi</taxon>
        <taxon>Dikarya</taxon>
        <taxon>Basidiomycota</taxon>
        <taxon>Agaricomycotina</taxon>
        <taxon>Agaricomycetes</taxon>
        <taxon>Agaricomycetidae</taxon>
        <taxon>Boletales</taxon>
        <taxon>Boletineae</taxon>
        <taxon>Boletaceae</taxon>
        <taxon>Boletoideae</taxon>
        <taxon>Boletus</taxon>
    </lineage>
</organism>
<name>A0AAD4BGB2_BOLED</name>
<dbReference type="EMBL" id="WHUW01000083">
    <property type="protein sequence ID" value="KAF8427109.1"/>
    <property type="molecule type" value="Genomic_DNA"/>
</dbReference>
<dbReference type="Proteomes" id="UP001194468">
    <property type="component" value="Unassembled WGS sequence"/>
</dbReference>